<dbReference type="InterPro" id="IPR044672">
    <property type="entry name" value="MOCS2A"/>
</dbReference>
<dbReference type="Pfam" id="PF02597">
    <property type="entry name" value="ThiS"/>
    <property type="match status" value="1"/>
</dbReference>
<dbReference type="Proteomes" id="UP001166251">
    <property type="component" value="Unassembled WGS sequence"/>
</dbReference>
<dbReference type="SUPFAM" id="SSF54285">
    <property type="entry name" value="MoaD/ThiS"/>
    <property type="match status" value="1"/>
</dbReference>
<sequence>MMNVLLFASLREAVGQETLAVDIALPCRVEALKQHIADQHPSIATAQSNQALLVAVNQMIVGNEHQVEEGDEVAFFPPVTGG</sequence>
<evidence type="ECO:0000256" key="1">
    <source>
        <dbReference type="ARBA" id="ARBA00022741"/>
    </source>
</evidence>
<keyword evidence="1" id="KW-0547">Nucleotide-binding</keyword>
<dbReference type="PANTHER" id="PTHR33359">
    <property type="entry name" value="MOLYBDOPTERIN SYNTHASE SULFUR CARRIER SUBUNIT"/>
    <property type="match status" value="1"/>
</dbReference>
<gene>
    <name evidence="4" type="primary">moaD</name>
    <name evidence="4" type="ORF">K0504_10805</name>
</gene>
<protein>
    <recommendedName>
        <fullName evidence="3">Molybdopterin synthase sulfur carrier subunit</fullName>
    </recommendedName>
</protein>
<dbReference type="InterPro" id="IPR012675">
    <property type="entry name" value="Beta-grasp_dom_sf"/>
</dbReference>
<keyword evidence="5" id="KW-1185">Reference proteome</keyword>
<comment type="caution">
    <text evidence="4">The sequence shown here is derived from an EMBL/GenBank/DDBJ whole genome shotgun (WGS) entry which is preliminary data.</text>
</comment>
<dbReference type="CDD" id="cd00754">
    <property type="entry name" value="Ubl_MoaD"/>
    <property type="match status" value="1"/>
</dbReference>
<dbReference type="EMBL" id="JAHZSS010000012">
    <property type="protein sequence ID" value="MBW8191527.1"/>
    <property type="molecule type" value="Genomic_DNA"/>
</dbReference>
<dbReference type="InterPro" id="IPR016155">
    <property type="entry name" value="Mopterin_synth/thiamin_S_b"/>
</dbReference>
<dbReference type="Gene3D" id="3.10.20.30">
    <property type="match status" value="1"/>
</dbReference>
<comment type="similarity">
    <text evidence="2">Belongs to the MoaD family.</text>
</comment>
<evidence type="ECO:0000313" key="5">
    <source>
        <dbReference type="Proteomes" id="UP001166251"/>
    </source>
</evidence>
<organism evidence="4 5">
    <name type="scientific">Neiella holothuriorum</name>
    <dbReference type="NCBI Taxonomy" id="2870530"/>
    <lineage>
        <taxon>Bacteria</taxon>
        <taxon>Pseudomonadati</taxon>
        <taxon>Pseudomonadota</taxon>
        <taxon>Gammaproteobacteria</taxon>
        <taxon>Alteromonadales</taxon>
        <taxon>Echinimonadaceae</taxon>
        <taxon>Neiella</taxon>
    </lineage>
</organism>
<evidence type="ECO:0000256" key="3">
    <source>
        <dbReference type="ARBA" id="ARBA00024247"/>
    </source>
</evidence>
<dbReference type="NCBIfam" id="TIGR01682">
    <property type="entry name" value="moaD"/>
    <property type="match status" value="1"/>
</dbReference>
<evidence type="ECO:0000313" key="4">
    <source>
        <dbReference type="EMBL" id="MBW8191527.1"/>
    </source>
</evidence>
<name>A0ABS7EIQ2_9GAMM</name>
<dbReference type="PANTHER" id="PTHR33359:SF1">
    <property type="entry name" value="MOLYBDOPTERIN SYNTHASE SULFUR CARRIER SUBUNIT"/>
    <property type="match status" value="1"/>
</dbReference>
<reference evidence="4" key="1">
    <citation type="submission" date="2021-07" db="EMBL/GenBank/DDBJ databases">
        <title>Neiella marina sp. nov., isolated from the intestinal content of sea cucumber Apostichopus japonicus.</title>
        <authorList>
            <person name="Bai X."/>
        </authorList>
    </citation>
    <scope>NUCLEOTIDE SEQUENCE</scope>
    <source>
        <strain evidence="4">126</strain>
    </source>
</reference>
<accession>A0ABS7EIQ2</accession>
<evidence type="ECO:0000256" key="2">
    <source>
        <dbReference type="ARBA" id="ARBA00024200"/>
    </source>
</evidence>
<dbReference type="InterPro" id="IPR003749">
    <property type="entry name" value="ThiS/MoaD-like"/>
</dbReference>
<proteinExistence type="inferred from homology"/>